<dbReference type="EMBL" id="JAAWVO010004916">
    <property type="protein sequence ID" value="MBN3312369.1"/>
    <property type="molecule type" value="Genomic_DNA"/>
</dbReference>
<gene>
    <name evidence="1" type="primary">Ifi44l_7</name>
    <name evidence="1" type="ORF">GTO95_0010819</name>
</gene>
<evidence type="ECO:0000313" key="1">
    <source>
        <dbReference type="EMBL" id="MBN3312369.1"/>
    </source>
</evidence>
<protein>
    <submittedName>
        <fullName evidence="1">IF44L protein</fullName>
    </submittedName>
</protein>
<feature type="non-terminal residue" evidence="1">
    <location>
        <position position="1"/>
    </location>
</feature>
<evidence type="ECO:0000313" key="2">
    <source>
        <dbReference type="Proteomes" id="UP000736164"/>
    </source>
</evidence>
<keyword evidence="2" id="KW-1185">Reference proteome</keyword>
<feature type="non-terminal residue" evidence="1">
    <location>
        <position position="95"/>
    </location>
</feature>
<comment type="caution">
    <text evidence="1">The sequence shown here is derived from an EMBL/GenBank/DDBJ whole genome shotgun (WGS) entry which is preliminary data.</text>
</comment>
<dbReference type="Proteomes" id="UP000736164">
    <property type="component" value="Unassembled WGS sequence"/>
</dbReference>
<dbReference type="PANTHER" id="PTHR14241">
    <property type="entry name" value="INTERFERON-INDUCED PROTEIN 44"/>
    <property type="match status" value="1"/>
</dbReference>
<dbReference type="AlphaFoldDB" id="A0A8J7NHZ5"/>
<sequence>VDIPQVVLLTNVDASCQLVGKDLKKVYRSRYIKQQIERFSQILGIPINRILPVKNYSKKTSLNDDIDVLALTALLQILRFANGHLVNLKQMEYKK</sequence>
<organism evidence="1 2">
    <name type="scientific">Atractosteus spatula</name>
    <name type="common">Alligator gar</name>
    <name type="synonym">Lepisosteus spatula</name>
    <dbReference type="NCBI Taxonomy" id="7917"/>
    <lineage>
        <taxon>Eukaryota</taxon>
        <taxon>Metazoa</taxon>
        <taxon>Chordata</taxon>
        <taxon>Craniata</taxon>
        <taxon>Vertebrata</taxon>
        <taxon>Euteleostomi</taxon>
        <taxon>Actinopterygii</taxon>
        <taxon>Neopterygii</taxon>
        <taxon>Holostei</taxon>
        <taxon>Semionotiformes</taxon>
        <taxon>Lepisosteidae</taxon>
        <taxon>Atractosteus</taxon>
    </lineage>
</organism>
<accession>A0A8J7NHZ5</accession>
<dbReference type="PANTHER" id="PTHR14241:SF1">
    <property type="entry name" value="INTERFERON-INDUCED PROTEIN 44-RELATED"/>
    <property type="match status" value="1"/>
</dbReference>
<proteinExistence type="predicted"/>
<dbReference type="GO" id="GO:0006955">
    <property type="term" value="P:immune response"/>
    <property type="evidence" value="ECO:0007669"/>
    <property type="project" value="TreeGrafter"/>
</dbReference>
<reference evidence="1" key="1">
    <citation type="journal article" date="2021" name="Cell">
        <title>Tracing the genetic footprints of vertebrate landing in non-teleost ray-finned fishes.</title>
        <authorList>
            <person name="Bi X."/>
            <person name="Wang K."/>
            <person name="Yang L."/>
            <person name="Pan H."/>
            <person name="Jiang H."/>
            <person name="Wei Q."/>
            <person name="Fang M."/>
            <person name="Yu H."/>
            <person name="Zhu C."/>
            <person name="Cai Y."/>
            <person name="He Y."/>
            <person name="Gan X."/>
            <person name="Zeng H."/>
            <person name="Yu D."/>
            <person name="Zhu Y."/>
            <person name="Jiang H."/>
            <person name="Qiu Q."/>
            <person name="Yang H."/>
            <person name="Zhang Y.E."/>
            <person name="Wang W."/>
            <person name="Zhu M."/>
            <person name="He S."/>
            <person name="Zhang G."/>
        </authorList>
    </citation>
    <scope>NUCLEOTIDE SEQUENCE</scope>
    <source>
        <strain evidence="1">Allg_001</strain>
    </source>
</reference>
<name>A0A8J7NHZ5_ATRSP</name>